<evidence type="ECO:0000313" key="10">
    <source>
        <dbReference type="Proteomes" id="UP000249046"/>
    </source>
</evidence>
<keyword evidence="6 8" id="KW-0139">CF(1)</keyword>
<keyword evidence="7 8" id="KW-0066">ATP synthesis</keyword>
<dbReference type="PRINTS" id="PR00125">
    <property type="entry name" value="ATPASEDELTA"/>
</dbReference>
<evidence type="ECO:0000256" key="7">
    <source>
        <dbReference type="ARBA" id="ARBA00023310"/>
    </source>
</evidence>
<dbReference type="AlphaFoldDB" id="A0A2W5KLW1"/>
<name>A0A2W5KLW1_9GAMM</name>
<evidence type="ECO:0000256" key="5">
    <source>
        <dbReference type="ARBA" id="ARBA00023136"/>
    </source>
</evidence>
<dbReference type="PANTHER" id="PTHR11910">
    <property type="entry name" value="ATP SYNTHASE DELTA CHAIN"/>
    <property type="match status" value="1"/>
</dbReference>
<dbReference type="GO" id="GO:0005886">
    <property type="term" value="C:plasma membrane"/>
    <property type="evidence" value="ECO:0007669"/>
    <property type="project" value="UniProtKB-SubCell"/>
</dbReference>
<comment type="function">
    <text evidence="8">This protein is part of the stalk that links CF(0) to CF(1). It either transmits conformational changes from CF(0) to CF(1) or is implicated in proton conduction.</text>
</comment>
<gene>
    <name evidence="8" type="primary">atpH</name>
    <name evidence="9" type="ORF">DI564_07065</name>
</gene>
<reference evidence="9 10" key="1">
    <citation type="submission" date="2017-08" db="EMBL/GenBank/DDBJ databases">
        <title>Infants hospitalized years apart are colonized by the same room-sourced microbial strains.</title>
        <authorList>
            <person name="Brooks B."/>
            <person name="Olm M.R."/>
            <person name="Firek B.A."/>
            <person name="Baker R."/>
            <person name="Thomas B.C."/>
            <person name="Morowitz M.J."/>
            <person name="Banfield J.F."/>
        </authorList>
    </citation>
    <scope>NUCLEOTIDE SEQUENCE [LARGE SCALE GENOMIC DNA]</scope>
    <source>
        <strain evidence="9">S2_005_003_R2_42</strain>
    </source>
</reference>
<dbReference type="NCBIfam" id="NF004402">
    <property type="entry name" value="PRK05758.2-2"/>
    <property type="match status" value="1"/>
</dbReference>
<keyword evidence="5 8" id="KW-0472">Membrane</keyword>
<evidence type="ECO:0000256" key="2">
    <source>
        <dbReference type="ARBA" id="ARBA00022448"/>
    </source>
</evidence>
<dbReference type="Pfam" id="PF00213">
    <property type="entry name" value="OSCP"/>
    <property type="match status" value="1"/>
</dbReference>
<comment type="caution">
    <text evidence="9">The sequence shown here is derived from an EMBL/GenBank/DDBJ whole genome shotgun (WGS) entry which is preliminary data.</text>
</comment>
<dbReference type="InterPro" id="IPR026015">
    <property type="entry name" value="ATP_synth_OSCP/delta_N_sf"/>
</dbReference>
<sequence length="177" mass="18860">MSSALTLARPYARAAFELARDGGTLGDWARRLGFAAQVAADPRVAALLGDPRIGQDDFVALFLPEGEPADSAFAGFLRLLVENGRLAVLPEIGALFEALKHEAERVLKVRVRAAAPIAATEADKLKDALKRRFGRDIELEQAIDPAILGGAVIDAGDVVIDGSVRGRLARLEQALTH</sequence>
<evidence type="ECO:0000256" key="6">
    <source>
        <dbReference type="ARBA" id="ARBA00023196"/>
    </source>
</evidence>
<evidence type="ECO:0000256" key="8">
    <source>
        <dbReference type="HAMAP-Rule" id="MF_01416"/>
    </source>
</evidence>
<comment type="similarity">
    <text evidence="8">Belongs to the ATPase delta chain family.</text>
</comment>
<evidence type="ECO:0000256" key="3">
    <source>
        <dbReference type="ARBA" id="ARBA00022781"/>
    </source>
</evidence>
<evidence type="ECO:0000313" key="9">
    <source>
        <dbReference type="EMBL" id="PZQ16388.1"/>
    </source>
</evidence>
<protein>
    <recommendedName>
        <fullName evidence="8">ATP synthase subunit delta</fullName>
    </recommendedName>
    <alternativeName>
        <fullName evidence="8">ATP synthase F(1) sector subunit delta</fullName>
    </alternativeName>
    <alternativeName>
        <fullName evidence="8">F-type ATPase subunit delta</fullName>
        <shortName evidence="8">F-ATPase subunit delta</shortName>
    </alternativeName>
</protein>
<keyword evidence="8" id="KW-1003">Cell membrane</keyword>
<dbReference type="HAMAP" id="MF_01416">
    <property type="entry name" value="ATP_synth_delta_bact"/>
    <property type="match status" value="1"/>
</dbReference>
<keyword evidence="3 8" id="KW-0375">Hydrogen ion transport</keyword>
<dbReference type="EMBL" id="QFPO01000005">
    <property type="protein sequence ID" value="PZQ16388.1"/>
    <property type="molecule type" value="Genomic_DNA"/>
</dbReference>
<dbReference type="InterPro" id="IPR000711">
    <property type="entry name" value="ATPase_OSCP/dsu"/>
</dbReference>
<evidence type="ECO:0000256" key="4">
    <source>
        <dbReference type="ARBA" id="ARBA00023065"/>
    </source>
</evidence>
<organism evidence="9 10">
    <name type="scientific">Rhodanobacter denitrificans</name>
    <dbReference type="NCBI Taxonomy" id="666685"/>
    <lineage>
        <taxon>Bacteria</taxon>
        <taxon>Pseudomonadati</taxon>
        <taxon>Pseudomonadota</taxon>
        <taxon>Gammaproteobacteria</taxon>
        <taxon>Lysobacterales</taxon>
        <taxon>Rhodanobacteraceae</taxon>
        <taxon>Rhodanobacter</taxon>
    </lineage>
</organism>
<dbReference type="Proteomes" id="UP000249046">
    <property type="component" value="Unassembled WGS sequence"/>
</dbReference>
<dbReference type="Gene3D" id="1.10.520.20">
    <property type="entry name" value="N-terminal domain of the delta subunit of the F1F0-ATP synthase"/>
    <property type="match status" value="1"/>
</dbReference>
<accession>A0A2W5KLW1</accession>
<keyword evidence="2 8" id="KW-0813">Transport</keyword>
<comment type="function">
    <text evidence="8">F(1)F(0) ATP synthase produces ATP from ADP in the presence of a proton or sodium gradient. F-type ATPases consist of two structural domains, F(1) containing the extramembraneous catalytic core and F(0) containing the membrane proton channel, linked together by a central stalk and a peripheral stalk. During catalysis, ATP synthesis in the catalytic domain of F(1) is coupled via a rotary mechanism of the central stalk subunits to proton translocation.</text>
</comment>
<comment type="subcellular location">
    <subcellularLocation>
        <location evidence="8">Cell membrane</location>
        <topology evidence="8">Peripheral membrane protein</topology>
    </subcellularLocation>
    <subcellularLocation>
        <location evidence="1">Membrane</location>
    </subcellularLocation>
</comment>
<dbReference type="SUPFAM" id="SSF47928">
    <property type="entry name" value="N-terminal domain of the delta subunit of the F1F0-ATP synthase"/>
    <property type="match status" value="1"/>
</dbReference>
<proteinExistence type="inferred from homology"/>
<dbReference type="NCBIfam" id="TIGR01145">
    <property type="entry name" value="ATP_synt_delta"/>
    <property type="match status" value="1"/>
</dbReference>
<dbReference type="GO" id="GO:0046933">
    <property type="term" value="F:proton-transporting ATP synthase activity, rotational mechanism"/>
    <property type="evidence" value="ECO:0007669"/>
    <property type="project" value="UniProtKB-UniRule"/>
</dbReference>
<keyword evidence="4 8" id="KW-0406">Ion transport</keyword>
<evidence type="ECO:0000256" key="1">
    <source>
        <dbReference type="ARBA" id="ARBA00004370"/>
    </source>
</evidence>
<dbReference type="GO" id="GO:0045259">
    <property type="term" value="C:proton-transporting ATP synthase complex"/>
    <property type="evidence" value="ECO:0007669"/>
    <property type="project" value="UniProtKB-KW"/>
</dbReference>